<comment type="subcellular location">
    <subcellularLocation>
        <location evidence="1">Mitochondrion inner membrane</location>
        <topology evidence="1">Single-pass membrane protein</topology>
    </subcellularLocation>
</comment>
<dbReference type="EMBL" id="JAAARO010000013">
    <property type="protein sequence ID" value="KAF5737490.1"/>
    <property type="molecule type" value="Genomic_DNA"/>
</dbReference>
<dbReference type="GO" id="GO:0015031">
    <property type="term" value="P:protein transport"/>
    <property type="evidence" value="ECO:0007669"/>
    <property type="project" value="UniProtKB-KW"/>
</dbReference>
<dbReference type="Gene3D" id="3.40.50.1000">
    <property type="entry name" value="HAD superfamily/HAD-like"/>
    <property type="match status" value="1"/>
</dbReference>
<evidence type="ECO:0000256" key="1">
    <source>
        <dbReference type="RuleBase" id="RU365079"/>
    </source>
</evidence>
<organism evidence="4 5">
    <name type="scientific">Tripterygium wilfordii</name>
    <name type="common">Thunder God vine</name>
    <dbReference type="NCBI Taxonomy" id="458696"/>
    <lineage>
        <taxon>Eukaryota</taxon>
        <taxon>Viridiplantae</taxon>
        <taxon>Streptophyta</taxon>
        <taxon>Embryophyta</taxon>
        <taxon>Tracheophyta</taxon>
        <taxon>Spermatophyta</taxon>
        <taxon>Magnoliopsida</taxon>
        <taxon>eudicotyledons</taxon>
        <taxon>Gunneridae</taxon>
        <taxon>Pentapetalae</taxon>
        <taxon>rosids</taxon>
        <taxon>fabids</taxon>
        <taxon>Celastrales</taxon>
        <taxon>Celastraceae</taxon>
        <taxon>Tripterygium</taxon>
    </lineage>
</organism>
<dbReference type="GO" id="GO:0005744">
    <property type="term" value="C:TIM23 mitochondrial import inner membrane translocase complex"/>
    <property type="evidence" value="ECO:0007669"/>
    <property type="project" value="UniProtKB-UniRule"/>
</dbReference>
<dbReference type="PANTHER" id="PTHR12210">
    <property type="entry name" value="DULLARD PROTEIN PHOSPHATASE"/>
    <property type="match status" value="1"/>
</dbReference>
<feature type="domain" description="FCP1 homology" evidence="3">
    <location>
        <begin position="38"/>
        <end position="224"/>
    </location>
</feature>
<keyword evidence="1" id="KW-0653">Protein transport</keyword>
<name>A0A7J7CTT2_TRIWF</name>
<comment type="subunit">
    <text evidence="1">Component of the TIM23 complex.</text>
</comment>
<feature type="region of interest" description="Disordered" evidence="2">
    <location>
        <begin position="1"/>
        <end position="26"/>
    </location>
</feature>
<keyword evidence="1" id="KW-0811">Translocation</keyword>
<dbReference type="SUPFAM" id="SSF56784">
    <property type="entry name" value="HAD-like"/>
    <property type="match status" value="1"/>
</dbReference>
<dbReference type="PROSITE" id="PS50969">
    <property type="entry name" value="FCP1"/>
    <property type="match status" value="1"/>
</dbReference>
<keyword evidence="1" id="KW-0496">Mitochondrion</keyword>
<sequence length="275" mass="31010">MAGKEKIVYHGENSDSEGDDHNHGKEEELDLPLEKLNLGPKKKLIVLSLGGVLCERVCRREKRKIPRNRRADASYGSMKTINPVYKRPHVEEFMKFCLEKFEVGIWSSAREWYMGDALNCIMSGLRGQLVFAWDQDYCNNTGFSTIENDRKPIFLKELDKIWEKKSLSEGKFSASNTLLIDTNPYKALLNPPHTAIFPTEYKVQQVGDDDLGDNGALRVYLDGLANADDVPSYVKEHSFGQPPISATHRDWDFYSKIIRSLGKETVSVSGSGSGS</sequence>
<gene>
    <name evidence="4" type="ORF">HS088_TW13G00371</name>
</gene>
<keyword evidence="5" id="KW-1185">Reference proteome</keyword>
<dbReference type="AlphaFoldDB" id="A0A7J7CTT2"/>
<dbReference type="Proteomes" id="UP000593562">
    <property type="component" value="Unassembled WGS sequence"/>
</dbReference>
<dbReference type="InterPro" id="IPR023214">
    <property type="entry name" value="HAD_sf"/>
</dbReference>
<protein>
    <recommendedName>
        <fullName evidence="1">Mitochondrial import inner membrane translocase subunit TIM50</fullName>
    </recommendedName>
</protein>
<comment type="function">
    <text evidence="1">Essential component of the TIM23 complex, a complex that mediates the translocation of transit peptide-containing proteins across the mitochondrial inner membrane.</text>
</comment>
<comment type="caution">
    <text evidence="4">The sequence shown here is derived from an EMBL/GenBank/DDBJ whole genome shotgun (WGS) entry which is preliminary data.</text>
</comment>
<evidence type="ECO:0000259" key="3">
    <source>
        <dbReference type="PROSITE" id="PS50969"/>
    </source>
</evidence>
<dbReference type="InterPro" id="IPR050365">
    <property type="entry name" value="TIM50"/>
</dbReference>
<accession>A0A7J7CTT2</accession>
<keyword evidence="1" id="KW-0813">Transport</keyword>
<dbReference type="SMART" id="SM00577">
    <property type="entry name" value="CPDc"/>
    <property type="match status" value="1"/>
</dbReference>
<evidence type="ECO:0000256" key="2">
    <source>
        <dbReference type="SAM" id="MobiDB-lite"/>
    </source>
</evidence>
<comment type="similarity">
    <text evidence="1">Belongs to the TIM50 family.</text>
</comment>
<keyword evidence="1" id="KW-0809">Transit peptide</keyword>
<reference evidence="4 5" key="1">
    <citation type="journal article" date="2020" name="Nat. Commun.">
        <title>Genome of Tripterygium wilfordii and identification of cytochrome P450 involved in triptolide biosynthesis.</title>
        <authorList>
            <person name="Tu L."/>
            <person name="Su P."/>
            <person name="Zhang Z."/>
            <person name="Gao L."/>
            <person name="Wang J."/>
            <person name="Hu T."/>
            <person name="Zhou J."/>
            <person name="Zhang Y."/>
            <person name="Zhao Y."/>
            <person name="Liu Y."/>
            <person name="Song Y."/>
            <person name="Tong Y."/>
            <person name="Lu Y."/>
            <person name="Yang J."/>
            <person name="Xu C."/>
            <person name="Jia M."/>
            <person name="Peters R.J."/>
            <person name="Huang L."/>
            <person name="Gao W."/>
        </authorList>
    </citation>
    <scope>NUCLEOTIDE SEQUENCE [LARGE SCALE GENOMIC DNA]</scope>
    <source>
        <strain evidence="5">cv. XIE 37</strain>
        <tissue evidence="4">Leaf</tissue>
    </source>
</reference>
<dbReference type="InParanoid" id="A0A7J7CTT2"/>
<proteinExistence type="inferred from homology"/>
<evidence type="ECO:0000313" key="5">
    <source>
        <dbReference type="Proteomes" id="UP000593562"/>
    </source>
</evidence>
<dbReference type="InterPro" id="IPR004274">
    <property type="entry name" value="FCP1_dom"/>
</dbReference>
<evidence type="ECO:0000313" key="4">
    <source>
        <dbReference type="EMBL" id="KAF5737490.1"/>
    </source>
</evidence>
<dbReference type="Pfam" id="PF03031">
    <property type="entry name" value="NIF"/>
    <property type="match status" value="1"/>
</dbReference>
<dbReference type="InterPro" id="IPR036412">
    <property type="entry name" value="HAD-like_sf"/>
</dbReference>